<evidence type="ECO:0000256" key="5">
    <source>
        <dbReference type="ARBA" id="ARBA00022702"/>
    </source>
</evidence>
<evidence type="ECO:0000313" key="11">
    <source>
        <dbReference type="Proteomes" id="UP001359559"/>
    </source>
</evidence>
<dbReference type="Proteomes" id="UP001359559">
    <property type="component" value="Unassembled WGS sequence"/>
</dbReference>
<dbReference type="AlphaFoldDB" id="A0AAN9ETW3"/>
<dbReference type="GO" id="GO:0048046">
    <property type="term" value="C:apoplast"/>
    <property type="evidence" value="ECO:0007669"/>
    <property type="project" value="UniProtKB-SubCell"/>
</dbReference>
<evidence type="ECO:0000256" key="1">
    <source>
        <dbReference type="ARBA" id="ARBA00004271"/>
    </source>
</evidence>
<accession>A0AAN9ETW3</accession>
<feature type="chain" id="PRO_5042838316" description="Encoded peptide" evidence="9">
    <location>
        <begin position="24"/>
        <end position="92"/>
    </location>
</feature>
<dbReference type="GO" id="GO:1902025">
    <property type="term" value="P:nitrate import"/>
    <property type="evidence" value="ECO:0007669"/>
    <property type="project" value="TreeGrafter"/>
</dbReference>
<gene>
    <name evidence="10" type="ORF">RJT34_30698</name>
</gene>
<dbReference type="GO" id="GO:1901371">
    <property type="term" value="P:regulation of leaf morphogenesis"/>
    <property type="evidence" value="ECO:0007669"/>
    <property type="project" value="TreeGrafter"/>
</dbReference>
<reference evidence="10 11" key="1">
    <citation type="submission" date="2024-01" db="EMBL/GenBank/DDBJ databases">
        <title>The genomes of 5 underutilized Papilionoideae crops provide insights into root nodulation and disease resistance.</title>
        <authorList>
            <person name="Yuan L."/>
        </authorList>
    </citation>
    <scope>NUCLEOTIDE SEQUENCE [LARGE SCALE GENOMIC DNA]</scope>
    <source>
        <strain evidence="10">LY-2023</strain>
        <tissue evidence="10">Leaf</tissue>
    </source>
</reference>
<evidence type="ECO:0008006" key="12">
    <source>
        <dbReference type="Google" id="ProtNLM"/>
    </source>
</evidence>
<feature type="signal peptide" evidence="9">
    <location>
        <begin position="1"/>
        <end position="23"/>
    </location>
</feature>
<evidence type="ECO:0000256" key="8">
    <source>
        <dbReference type="SAM" id="MobiDB-lite"/>
    </source>
</evidence>
<dbReference type="PANTHER" id="PTHR33348:SF7">
    <property type="entry name" value="PRECURSOR OF CEP11-RELATED"/>
    <property type="match status" value="1"/>
</dbReference>
<dbReference type="InterPro" id="IPR033250">
    <property type="entry name" value="CEP"/>
</dbReference>
<keyword evidence="7" id="KW-0379">Hydroxylation</keyword>
<dbReference type="GO" id="GO:0006995">
    <property type="term" value="P:cellular response to nitrogen starvation"/>
    <property type="evidence" value="ECO:0007669"/>
    <property type="project" value="UniProtKB-ARBA"/>
</dbReference>
<dbReference type="PANTHER" id="PTHR33348">
    <property type="entry name" value="PRECURSOR OF CEP5"/>
    <property type="match status" value="1"/>
</dbReference>
<keyword evidence="4" id="KW-0964">Secreted</keyword>
<feature type="region of interest" description="Disordered" evidence="8">
    <location>
        <begin position="45"/>
        <end position="92"/>
    </location>
</feature>
<evidence type="ECO:0000256" key="2">
    <source>
        <dbReference type="ARBA" id="ARBA00008963"/>
    </source>
</evidence>
<comment type="subcellular location">
    <subcellularLocation>
        <location evidence="1">Secreted</location>
        <location evidence="1">Extracellular space</location>
        <location evidence="1">Apoplast</location>
    </subcellularLocation>
</comment>
<feature type="compositionally biased region" description="Basic and acidic residues" evidence="8">
    <location>
        <begin position="50"/>
        <end position="76"/>
    </location>
</feature>
<dbReference type="GO" id="GO:0005179">
    <property type="term" value="F:hormone activity"/>
    <property type="evidence" value="ECO:0007669"/>
    <property type="project" value="UniProtKB-KW"/>
</dbReference>
<keyword evidence="5" id="KW-0372">Hormone</keyword>
<comment type="caution">
    <text evidence="10">The sequence shown here is derived from an EMBL/GenBank/DDBJ whole genome shotgun (WGS) entry which is preliminary data.</text>
</comment>
<proteinExistence type="inferred from homology"/>
<dbReference type="EMBL" id="JAYKXN010000008">
    <property type="protein sequence ID" value="KAK7263113.1"/>
    <property type="molecule type" value="Genomic_DNA"/>
</dbReference>
<keyword evidence="11" id="KW-1185">Reference proteome</keyword>
<dbReference type="GO" id="GO:0048364">
    <property type="term" value="P:root development"/>
    <property type="evidence" value="ECO:0007669"/>
    <property type="project" value="InterPro"/>
</dbReference>
<organism evidence="10 11">
    <name type="scientific">Clitoria ternatea</name>
    <name type="common">Butterfly pea</name>
    <dbReference type="NCBI Taxonomy" id="43366"/>
    <lineage>
        <taxon>Eukaryota</taxon>
        <taxon>Viridiplantae</taxon>
        <taxon>Streptophyta</taxon>
        <taxon>Embryophyta</taxon>
        <taxon>Tracheophyta</taxon>
        <taxon>Spermatophyta</taxon>
        <taxon>Magnoliopsida</taxon>
        <taxon>eudicotyledons</taxon>
        <taxon>Gunneridae</taxon>
        <taxon>Pentapetalae</taxon>
        <taxon>rosids</taxon>
        <taxon>fabids</taxon>
        <taxon>Fabales</taxon>
        <taxon>Fabaceae</taxon>
        <taxon>Papilionoideae</taxon>
        <taxon>50 kb inversion clade</taxon>
        <taxon>NPAAA clade</taxon>
        <taxon>indigoferoid/millettioid clade</taxon>
        <taxon>Phaseoleae</taxon>
        <taxon>Clitoria</taxon>
    </lineage>
</organism>
<keyword evidence="6 9" id="KW-0732">Signal</keyword>
<evidence type="ECO:0000256" key="4">
    <source>
        <dbReference type="ARBA" id="ARBA00022525"/>
    </source>
</evidence>
<evidence type="ECO:0000313" key="10">
    <source>
        <dbReference type="EMBL" id="KAK7263113.1"/>
    </source>
</evidence>
<dbReference type="GO" id="GO:2000280">
    <property type="term" value="P:regulation of root development"/>
    <property type="evidence" value="ECO:0007669"/>
    <property type="project" value="TreeGrafter"/>
</dbReference>
<keyword evidence="3" id="KW-0052">Apoplast</keyword>
<evidence type="ECO:0000256" key="6">
    <source>
        <dbReference type="ARBA" id="ARBA00022729"/>
    </source>
</evidence>
<evidence type="ECO:0000256" key="9">
    <source>
        <dbReference type="SAM" id="SignalP"/>
    </source>
</evidence>
<sequence length="92" mass="10531">MLRNISLLLLFLMLHHQCLFVQGRHLRSQLCKDCSKHHESTSNVVANSGVDREINDHRVHQEGHSRRVQYEVDDFRPTSPGHSPGVGHSINN</sequence>
<evidence type="ECO:0000256" key="7">
    <source>
        <dbReference type="ARBA" id="ARBA00023278"/>
    </source>
</evidence>
<comment type="similarity">
    <text evidence="2">Belongs to the C-terminally encoded plant signaling peptide (CEP) family.</text>
</comment>
<evidence type="ECO:0000256" key="3">
    <source>
        <dbReference type="ARBA" id="ARBA00022523"/>
    </source>
</evidence>
<protein>
    <recommendedName>
        <fullName evidence="12">Encoded peptide</fullName>
    </recommendedName>
</protein>
<name>A0AAN9ETW3_CLITE</name>